<dbReference type="Gene3D" id="3.30.470.30">
    <property type="entry name" value="DNA ligase/mRNA capping enzyme"/>
    <property type="match status" value="1"/>
</dbReference>
<evidence type="ECO:0000313" key="10">
    <source>
        <dbReference type="Proteomes" id="UP000464957"/>
    </source>
</evidence>
<dbReference type="SUPFAM" id="SSF56091">
    <property type="entry name" value="DNA ligase/mRNA capping enzyme, catalytic domain"/>
    <property type="match status" value="1"/>
</dbReference>
<dbReference type="Gene3D" id="2.40.50.140">
    <property type="entry name" value="Nucleic acid-binding proteins"/>
    <property type="match status" value="1"/>
</dbReference>
<keyword evidence="4 9" id="KW-0436">Ligase</keyword>
<dbReference type="GO" id="GO:0003910">
    <property type="term" value="F:DNA ligase (ATP) activity"/>
    <property type="evidence" value="ECO:0007669"/>
    <property type="project" value="InterPro"/>
</dbReference>
<evidence type="ECO:0000256" key="7">
    <source>
        <dbReference type="ARBA" id="ARBA00023204"/>
    </source>
</evidence>
<dbReference type="GO" id="GO:0006260">
    <property type="term" value="P:DNA replication"/>
    <property type="evidence" value="ECO:0007669"/>
    <property type="project" value="UniProtKB-KW"/>
</dbReference>
<keyword evidence="5" id="KW-0235">DNA replication</keyword>
<dbReference type="GO" id="GO:0005524">
    <property type="term" value="F:ATP binding"/>
    <property type="evidence" value="ECO:0007669"/>
    <property type="project" value="InterPro"/>
</dbReference>
<dbReference type="InterPro" id="IPR012310">
    <property type="entry name" value="DNA_ligase_ATP-dep_cent"/>
</dbReference>
<comment type="cofactor">
    <cofactor evidence="1">
        <name>a divalent metal cation</name>
        <dbReference type="ChEBI" id="CHEBI:60240"/>
    </cofactor>
</comment>
<evidence type="ECO:0000256" key="6">
    <source>
        <dbReference type="ARBA" id="ARBA00022763"/>
    </source>
</evidence>
<dbReference type="Pfam" id="PF14743">
    <property type="entry name" value="DNA_ligase_OB_2"/>
    <property type="match status" value="1"/>
</dbReference>
<evidence type="ECO:0000256" key="2">
    <source>
        <dbReference type="ARBA" id="ARBA00007572"/>
    </source>
</evidence>
<dbReference type="PROSITE" id="PS00697">
    <property type="entry name" value="DNA_LIGASE_A1"/>
    <property type="match status" value="1"/>
</dbReference>
<dbReference type="InterPro" id="IPR016059">
    <property type="entry name" value="DNA_ligase_ATP-dep_CS"/>
</dbReference>
<dbReference type="EMBL" id="MN794232">
    <property type="protein sequence ID" value="QHJ74240.1"/>
    <property type="molecule type" value="Genomic_DNA"/>
</dbReference>
<dbReference type="CDD" id="cd08041">
    <property type="entry name" value="OBF_kDNA_ligase_like"/>
    <property type="match status" value="1"/>
</dbReference>
<evidence type="ECO:0000259" key="8">
    <source>
        <dbReference type="PROSITE" id="PS50160"/>
    </source>
</evidence>
<evidence type="ECO:0000313" key="9">
    <source>
        <dbReference type="EMBL" id="QHJ74240.1"/>
    </source>
</evidence>
<dbReference type="PANTHER" id="PTHR47810">
    <property type="entry name" value="DNA LIGASE"/>
    <property type="match status" value="1"/>
</dbReference>
<dbReference type="PROSITE" id="PS50160">
    <property type="entry name" value="DNA_LIGASE_A3"/>
    <property type="match status" value="1"/>
</dbReference>
<dbReference type="InterPro" id="IPR029319">
    <property type="entry name" value="DNA_ligase_OB"/>
</dbReference>
<dbReference type="InterPro" id="IPR012340">
    <property type="entry name" value="NA-bd_OB-fold"/>
</dbReference>
<dbReference type="Pfam" id="PF01068">
    <property type="entry name" value="DNA_ligase_A_M"/>
    <property type="match status" value="1"/>
</dbReference>
<dbReference type="GO" id="GO:0006281">
    <property type="term" value="P:DNA repair"/>
    <property type="evidence" value="ECO:0007669"/>
    <property type="project" value="UniProtKB-KW"/>
</dbReference>
<comment type="similarity">
    <text evidence="2">Belongs to the ATP-dependent DNA ligase family.</text>
</comment>
<dbReference type="GO" id="GO:0006310">
    <property type="term" value="P:DNA recombination"/>
    <property type="evidence" value="ECO:0007669"/>
    <property type="project" value="InterPro"/>
</dbReference>
<keyword evidence="6" id="KW-0227">DNA damage</keyword>
<name>A0A6B9STE3_9CAUD</name>
<dbReference type="InterPro" id="IPR050326">
    <property type="entry name" value="NAD_dep_DNA_ligaseB"/>
</dbReference>
<dbReference type="Proteomes" id="UP000464957">
    <property type="component" value="Segment"/>
</dbReference>
<sequence length="447" mass="49999">MILPILNKLAATTKRTEKEKILKSEASNELLKRVFQLAYTPTYQYNMKKLPEVCHETAALHVDCYLPLEEALEHVFDALVTKQTRGQAAQTVVSNILKQVTADDAEVIRRVILRDLRTGCTGSTANKVWKKLIPEQPQMLASAHNEKLIDAILTKIAYAELKADGARCFAHVDLDGNITLTSRNGKPYLGLQKVEKALTAMGVNGFVIDGELVYAPNGLHAVEDRSTGNGIVNKASKGTISLKEQADIIFQVWDIIPEDVYFGKSNELNMAYSKRKRVLADVALKAKGVIEPIPWQTVSTKEQASEIYNQYVAQGLEGIILKDPDALWENKRSKSLVKYKEVHDGDLEIIEVIEGDKKNKGKMGALLLRSACGKLITKVGSGFTDKDREEIWERRDEVIGMIVEINYNAITRARNKDTWSCFLPIFVQFRDDKDVANTLEEMSGFKG</sequence>
<evidence type="ECO:0000256" key="3">
    <source>
        <dbReference type="ARBA" id="ARBA00013308"/>
    </source>
</evidence>
<reference evidence="9 10" key="1">
    <citation type="submission" date="2019-12" db="EMBL/GenBank/DDBJ databases">
        <authorList>
            <person name="Harris M."/>
            <person name="Ho T.C."/>
            <person name="Fruchtman H."/>
            <person name="Garin M."/>
            <person name="Kubatin V."/>
            <person name="Lu T."/>
            <person name="Xue L."/>
            <person name="Marr M.T."/>
        </authorList>
    </citation>
    <scope>NUCLEOTIDE SEQUENCE [LARGE SCALE GENOMIC DNA]</scope>
</reference>
<dbReference type="SUPFAM" id="SSF50249">
    <property type="entry name" value="Nucleic acid-binding proteins"/>
    <property type="match status" value="1"/>
</dbReference>
<feature type="domain" description="ATP-dependent DNA ligase family profile" evidence="8">
    <location>
        <begin position="241"/>
        <end position="374"/>
    </location>
</feature>
<organism evidence="9 10">
    <name type="scientific">Vibrio phage VH1_2019</name>
    <dbReference type="NCBI Taxonomy" id="2686307"/>
    <lineage>
        <taxon>Viruses</taxon>
        <taxon>Duplodnaviria</taxon>
        <taxon>Heunggongvirae</taxon>
        <taxon>Uroviricota</taxon>
        <taxon>Caudoviricetes</taxon>
        <taxon>Pantevenvirales</taxon>
        <taxon>Straboviridae</taxon>
        <taxon>Schizotequatrovirus</taxon>
        <taxon>Schizotequatrovirus KVP40</taxon>
    </lineage>
</organism>
<proteinExistence type="inferred from homology"/>
<evidence type="ECO:0000256" key="1">
    <source>
        <dbReference type="ARBA" id="ARBA00001968"/>
    </source>
</evidence>
<gene>
    <name evidence="9" type="primary">lig</name>
    <name evidence="9" type="ORF">VH12019_00321</name>
</gene>
<accession>A0A6B9STE3</accession>
<protein>
    <recommendedName>
        <fullName evidence="3">DNA ligase</fullName>
    </recommendedName>
</protein>
<evidence type="ECO:0000256" key="4">
    <source>
        <dbReference type="ARBA" id="ARBA00022598"/>
    </source>
</evidence>
<evidence type="ECO:0000256" key="5">
    <source>
        <dbReference type="ARBA" id="ARBA00022705"/>
    </source>
</evidence>
<dbReference type="PANTHER" id="PTHR47810:SF1">
    <property type="entry name" value="DNA LIGASE B"/>
    <property type="match status" value="1"/>
</dbReference>
<keyword evidence="7" id="KW-0234">DNA repair</keyword>
<dbReference type="PROSITE" id="PS00333">
    <property type="entry name" value="DNA_LIGASE_A2"/>
    <property type="match status" value="1"/>
</dbReference>